<sequence length="276" mass="32016">MPRQRDPRRDKAFEIWKKHNGNITNRAIAEQLGVPEKTVGAWKSRDEWDNKLKVIDCSTTKNECSTTNNECSTTKEKDDISWVEIENEYVTDIRRKPCTLEELSKKYNIPFQTIKVYAAKNNWTEKRNQHRTNVVQKTAEKTAEMISDDLSAVTARHLRVSDKLISIIEEALEDENELYKYVEKLRQGYGKGAFEESIVVDVKDALNDAKLLNIVQSLEKLQKMQRQTLGILDAKDQHKIEMDKRKMGDDDTEFEDDGFLDALDGKVKEVWDDEEA</sequence>
<dbReference type="Proteomes" id="UP001339962">
    <property type="component" value="Unassembled WGS sequence"/>
</dbReference>
<dbReference type="EMBL" id="JARTLI010000002">
    <property type="protein sequence ID" value="MED5050646.1"/>
    <property type="molecule type" value="Genomic_DNA"/>
</dbReference>
<evidence type="ECO:0000313" key="3">
    <source>
        <dbReference type="Proteomes" id="UP001339962"/>
    </source>
</evidence>
<proteinExistence type="predicted"/>
<comment type="caution">
    <text evidence="2">The sequence shown here is derived from an EMBL/GenBank/DDBJ whole genome shotgun (WGS) entry which is preliminary data.</text>
</comment>
<dbReference type="InterPro" id="IPR018925">
    <property type="entry name" value="XtmA-like_N"/>
</dbReference>
<dbReference type="RefSeq" id="WP_328216833.1">
    <property type="nucleotide sequence ID" value="NZ_JARTLI010000002.1"/>
</dbReference>
<dbReference type="Pfam" id="PF10668">
    <property type="entry name" value="Phage_terminase"/>
    <property type="match status" value="1"/>
</dbReference>
<name>A0ABD5IT28_9BACL</name>
<accession>A0ABD5IT28</accession>
<evidence type="ECO:0000259" key="1">
    <source>
        <dbReference type="Pfam" id="PF10668"/>
    </source>
</evidence>
<feature type="domain" description="PBSX phage terminase small subunit-like N-terminal" evidence="1">
    <location>
        <begin position="1"/>
        <end position="58"/>
    </location>
</feature>
<organism evidence="2 3">
    <name type="scientific">Anoxybacteroides rupiense</name>
    <dbReference type="NCBI Taxonomy" id="311460"/>
    <lineage>
        <taxon>Bacteria</taxon>
        <taxon>Bacillati</taxon>
        <taxon>Bacillota</taxon>
        <taxon>Bacilli</taxon>
        <taxon>Bacillales</taxon>
        <taxon>Anoxybacillaceae</taxon>
        <taxon>Anoxybacteroides</taxon>
    </lineage>
</organism>
<evidence type="ECO:0000313" key="2">
    <source>
        <dbReference type="EMBL" id="MED5050646.1"/>
    </source>
</evidence>
<reference evidence="2 3" key="1">
    <citation type="submission" date="2023-03" db="EMBL/GenBank/DDBJ databases">
        <title>Bacillus Genome Sequencing.</title>
        <authorList>
            <person name="Dunlap C."/>
        </authorList>
    </citation>
    <scope>NUCLEOTIDE SEQUENCE [LARGE SCALE GENOMIC DNA]</scope>
    <source>
        <strain evidence="2 3">NRS-38</strain>
    </source>
</reference>
<gene>
    <name evidence="2" type="ORF">P9850_02015</name>
</gene>
<protein>
    <submittedName>
        <fullName evidence="2">Phage terminase small subunit-related protein</fullName>
    </submittedName>
</protein>
<dbReference type="AlphaFoldDB" id="A0ABD5IT28"/>